<name>A0ABS9BJA4_9BACT</name>
<keyword evidence="3" id="KW-1185">Reference proteome</keyword>
<comment type="caution">
    <text evidence="2">The sequence shown here is derived from an EMBL/GenBank/DDBJ whole genome shotgun (WGS) entry which is preliminary data.</text>
</comment>
<protein>
    <submittedName>
        <fullName evidence="2">DUF4281 domain-containing protein</fullName>
    </submittedName>
</protein>
<dbReference type="EMBL" id="JAKEVY010000002">
    <property type="protein sequence ID" value="MCF1715103.1"/>
    <property type="molecule type" value="Genomic_DNA"/>
</dbReference>
<dbReference type="RefSeq" id="WP_234866053.1">
    <property type="nucleotide sequence ID" value="NZ_JAKEVY010000002.1"/>
</dbReference>
<feature type="transmembrane region" description="Helical" evidence="1">
    <location>
        <begin position="77"/>
        <end position="97"/>
    </location>
</feature>
<dbReference type="Pfam" id="PF14108">
    <property type="entry name" value="ABA4-like"/>
    <property type="match status" value="1"/>
</dbReference>
<reference evidence="2 3" key="1">
    <citation type="submission" date="2022-01" db="EMBL/GenBank/DDBJ databases">
        <title>Flavihumibacter sp. nov., isolated from sediment of a river.</title>
        <authorList>
            <person name="Liu H."/>
        </authorList>
    </citation>
    <scope>NUCLEOTIDE SEQUENCE [LARGE SCALE GENOMIC DNA]</scope>
    <source>
        <strain evidence="2 3">RY-1</strain>
    </source>
</reference>
<proteinExistence type="predicted"/>
<feature type="transmembrane region" description="Helical" evidence="1">
    <location>
        <begin position="6"/>
        <end position="24"/>
    </location>
</feature>
<feature type="transmembrane region" description="Helical" evidence="1">
    <location>
        <begin position="33"/>
        <end position="51"/>
    </location>
</feature>
<organism evidence="2 3">
    <name type="scientific">Flavihumibacter fluminis</name>
    <dbReference type="NCBI Taxonomy" id="2909236"/>
    <lineage>
        <taxon>Bacteria</taxon>
        <taxon>Pseudomonadati</taxon>
        <taxon>Bacteroidota</taxon>
        <taxon>Chitinophagia</taxon>
        <taxon>Chitinophagales</taxon>
        <taxon>Chitinophagaceae</taxon>
        <taxon>Flavihumibacter</taxon>
    </lineage>
</organism>
<feature type="transmembrane region" description="Helical" evidence="1">
    <location>
        <begin position="109"/>
        <end position="131"/>
    </location>
</feature>
<keyword evidence="1" id="KW-1133">Transmembrane helix</keyword>
<evidence type="ECO:0000313" key="2">
    <source>
        <dbReference type="EMBL" id="MCF1715103.1"/>
    </source>
</evidence>
<dbReference type="Proteomes" id="UP001200145">
    <property type="component" value="Unassembled WGS sequence"/>
</dbReference>
<keyword evidence="1" id="KW-0812">Transmembrane</keyword>
<keyword evidence="1" id="KW-0472">Membrane</keyword>
<gene>
    <name evidence="2" type="ORF">L0U88_10750</name>
</gene>
<sequence length="144" mass="16234">MHADQLFQISSTLAMIGWILLAIFHKTLWISRALIGTIILLMCLLYTWLIAKNFGGMQPDSFGSLDGVAALFVNREALLAGWVHYLAFDLLTGIFIVNNARKNGIGIALLLPCLFFTFMLGPVGLLLYLLIRWARTKNYWIDVE</sequence>
<accession>A0ABS9BJA4</accession>
<evidence type="ECO:0000313" key="3">
    <source>
        <dbReference type="Proteomes" id="UP001200145"/>
    </source>
</evidence>
<evidence type="ECO:0000256" key="1">
    <source>
        <dbReference type="SAM" id="Phobius"/>
    </source>
</evidence>
<dbReference type="InterPro" id="IPR025461">
    <property type="entry name" value="ABA4-like"/>
</dbReference>